<accession>A0AAN6WZ74</accession>
<gene>
    <name evidence="6" type="ORF">QBC35DRAFT_89842</name>
</gene>
<evidence type="ECO:0000313" key="7">
    <source>
        <dbReference type="Proteomes" id="UP001302126"/>
    </source>
</evidence>
<protein>
    <recommendedName>
        <fullName evidence="5">HTH myb-type domain-containing protein</fullName>
    </recommendedName>
</protein>
<dbReference type="Proteomes" id="UP001302126">
    <property type="component" value="Unassembled WGS sequence"/>
</dbReference>
<feature type="compositionally biased region" description="Polar residues" evidence="4">
    <location>
        <begin position="1037"/>
        <end position="1069"/>
    </location>
</feature>
<evidence type="ECO:0000313" key="6">
    <source>
        <dbReference type="EMBL" id="KAK4190336.1"/>
    </source>
</evidence>
<feature type="region of interest" description="Disordered" evidence="4">
    <location>
        <begin position="1"/>
        <end position="154"/>
    </location>
</feature>
<dbReference type="InterPro" id="IPR013867">
    <property type="entry name" value="Telomere_rpt-bd_fac_dimer_dom"/>
</dbReference>
<feature type="compositionally biased region" description="Polar residues" evidence="4">
    <location>
        <begin position="1116"/>
        <end position="1128"/>
    </location>
</feature>
<proteinExistence type="predicted"/>
<keyword evidence="1" id="KW-0238">DNA-binding</keyword>
<feature type="region of interest" description="Disordered" evidence="4">
    <location>
        <begin position="867"/>
        <end position="1152"/>
    </location>
</feature>
<feature type="compositionally biased region" description="Polar residues" evidence="4">
    <location>
        <begin position="38"/>
        <end position="48"/>
    </location>
</feature>
<dbReference type="InterPro" id="IPR009057">
    <property type="entry name" value="Homeodomain-like_sf"/>
</dbReference>
<dbReference type="Pfam" id="PF08558">
    <property type="entry name" value="TRF"/>
    <property type="match status" value="1"/>
</dbReference>
<feature type="compositionally biased region" description="Polar residues" evidence="4">
    <location>
        <begin position="867"/>
        <end position="892"/>
    </location>
</feature>
<feature type="region of interest" description="Disordered" evidence="4">
    <location>
        <begin position="823"/>
        <end position="854"/>
    </location>
</feature>
<comment type="caution">
    <text evidence="6">The sequence shown here is derived from an EMBL/GenBank/DDBJ whole genome shotgun (WGS) entry which is preliminary data.</text>
</comment>
<dbReference type="InterPro" id="IPR052833">
    <property type="entry name" value="Telomeric_DNA-bd_trans-reg"/>
</dbReference>
<dbReference type="GO" id="GO:0003691">
    <property type="term" value="F:double-stranded telomeric DNA binding"/>
    <property type="evidence" value="ECO:0007669"/>
    <property type="project" value="TreeGrafter"/>
</dbReference>
<evidence type="ECO:0000259" key="5">
    <source>
        <dbReference type="PROSITE" id="PS51294"/>
    </source>
</evidence>
<sequence length="1152" mass="126156">MADQSIEEDLLAALAGLPEPEHNQPASIEPSHPPVKSEAQQAQDSSTEPIQPPPPPPPPPPQSPKQQVITPSETSAPAAPIVTTSPTLPTAPSPAPNPAPDQHRASASHSPHPGSDALASPSLHLAQLLSSATAQAEQAFSMPPEPQHTPASQATQMGMPEVPQQNQHDVTMTTAPSPVLAQHELKRSRSPDVNDDDNATKRIKVEVPEQSEHVAEAVQESINMDIEALLTNALAGFDQRVSPDVEMELAPPIPESEKAENKIVDFRSPNTLNYVRSMTLPVLGNVAVQILLMLSQHPRAETEFGLAETDSEFRKGYDTVLQMFRTTRKAFSDSPLLSADELEINDSEDRETIRMSNLAATAVSVYGAHDVGLRDVHDAFFTIFVPEDGEYKDSLTELLLSMKTRLYLDALGRPEAQPASELLEQLFPVNFEEGLKERSGDPLLTADEEHLVSKVRERRELLVQSGTNGDLKKSLEEQSSPNSFTEQLCGFLRGHLGVVVDYAEKYGVNIPPKEEEMLPLPLPEPENGESGLDNIAELLRSATSHLPLNGEANNSDAPEDTELRRLIEESLMNDQNGSKEESAEQQNSDEMPNLAALIEGQLMRDGLTESPHGHSLTTPMTYSTNVANSNHTAAVHPQYESQMGQQHLPSYHYTQNTPAAAPVAASGDAALPPHQSLPTAALYEKARQAAVAKSSNTARREGLHSTRRPWSPEEEKALMAGLDMVRGPHWSQILSLFGPNGTVSDILKDRTQVQLKDKARNLKLFFLKTNSEMPFYLQSVTGELKTRAPTQAARKEAEEKARLNQAEEQAKLQGLMILGNGLHDHHPVAGASHAGSPAARASPATPTMNGMHAGVNSAHVQHNSANLGQAQSSPMVKTEPSEQNPAPRSSQFPPIQPAPASGSGASQQSTTRPQYQPLQPQPAAQHQQQQQQPHQLQYQQTRQPRQQQHPHTPQQQQQHPQHHQAQQNHQTQHQQQHLHQQQQQHTQQQQQNGQQIQQQQQTQRSQHPQLPQNQQRQPLQQQPLQSQAQYQPQHPALNQSQQRAQPQLPAQTHHQPQVQVNHTPTLQNIQPAPSPVPAQQPQAPTTHSQSPPVTSNTPTLTFPPLPPNHHSAPDTMPQNHTTPDQIQESKLFETLQAAIAASSAGDSHVAPN</sequence>
<dbReference type="InterPro" id="IPR017930">
    <property type="entry name" value="Myb_dom"/>
</dbReference>
<dbReference type="CDD" id="cd11660">
    <property type="entry name" value="SANT_TRF"/>
    <property type="match status" value="1"/>
</dbReference>
<feature type="compositionally biased region" description="Pro residues" evidence="4">
    <location>
        <begin position="89"/>
        <end position="99"/>
    </location>
</feature>
<dbReference type="Gene3D" id="1.10.10.60">
    <property type="entry name" value="Homeodomain-like"/>
    <property type="match status" value="1"/>
</dbReference>
<dbReference type="SMART" id="SM00717">
    <property type="entry name" value="SANT"/>
    <property type="match status" value="1"/>
</dbReference>
<dbReference type="PANTHER" id="PTHR47807:SF1">
    <property type="entry name" value="PROTEIN TBF1"/>
    <property type="match status" value="1"/>
</dbReference>
<dbReference type="GO" id="GO:0010833">
    <property type="term" value="P:telomere maintenance via telomere lengthening"/>
    <property type="evidence" value="ECO:0007669"/>
    <property type="project" value="TreeGrafter"/>
</dbReference>
<evidence type="ECO:0000256" key="1">
    <source>
        <dbReference type="ARBA" id="ARBA00023125"/>
    </source>
</evidence>
<keyword evidence="3" id="KW-0131">Cell cycle</keyword>
<organism evidence="6 7">
    <name type="scientific">Podospora australis</name>
    <dbReference type="NCBI Taxonomy" id="1536484"/>
    <lineage>
        <taxon>Eukaryota</taxon>
        <taxon>Fungi</taxon>
        <taxon>Dikarya</taxon>
        <taxon>Ascomycota</taxon>
        <taxon>Pezizomycotina</taxon>
        <taxon>Sordariomycetes</taxon>
        <taxon>Sordariomycetidae</taxon>
        <taxon>Sordariales</taxon>
        <taxon>Podosporaceae</taxon>
        <taxon>Podospora</taxon>
    </lineage>
</organism>
<dbReference type="EMBL" id="MU864367">
    <property type="protein sequence ID" value="KAK4190336.1"/>
    <property type="molecule type" value="Genomic_DNA"/>
</dbReference>
<dbReference type="SUPFAM" id="SSF46689">
    <property type="entry name" value="Homeodomain-like"/>
    <property type="match status" value="1"/>
</dbReference>
<dbReference type="InterPro" id="IPR001005">
    <property type="entry name" value="SANT/Myb"/>
</dbReference>
<dbReference type="AlphaFoldDB" id="A0AAN6WZ74"/>
<evidence type="ECO:0000256" key="3">
    <source>
        <dbReference type="ARBA" id="ARBA00023306"/>
    </source>
</evidence>
<reference evidence="6" key="2">
    <citation type="submission" date="2023-05" db="EMBL/GenBank/DDBJ databases">
        <authorList>
            <consortium name="Lawrence Berkeley National Laboratory"/>
            <person name="Steindorff A."/>
            <person name="Hensen N."/>
            <person name="Bonometti L."/>
            <person name="Westerberg I."/>
            <person name="Brannstrom I.O."/>
            <person name="Guillou S."/>
            <person name="Cros-Aarteil S."/>
            <person name="Calhoun S."/>
            <person name="Haridas S."/>
            <person name="Kuo A."/>
            <person name="Mondo S."/>
            <person name="Pangilinan J."/>
            <person name="Riley R."/>
            <person name="Labutti K."/>
            <person name="Andreopoulos B."/>
            <person name="Lipzen A."/>
            <person name="Chen C."/>
            <person name="Yanf M."/>
            <person name="Daum C."/>
            <person name="Ng V."/>
            <person name="Clum A."/>
            <person name="Ohm R."/>
            <person name="Martin F."/>
            <person name="Silar P."/>
            <person name="Natvig D."/>
            <person name="Lalanne C."/>
            <person name="Gautier V."/>
            <person name="Ament-Velasquez S.L."/>
            <person name="Kruys A."/>
            <person name="Hutchinson M.I."/>
            <person name="Powell A.J."/>
            <person name="Barry K."/>
            <person name="Miller A.N."/>
            <person name="Grigoriev I.V."/>
            <person name="Debuchy R."/>
            <person name="Gladieux P."/>
            <person name="Thoren M.H."/>
            <person name="Johannesson H."/>
        </authorList>
    </citation>
    <scope>NUCLEOTIDE SEQUENCE</scope>
    <source>
        <strain evidence="6">PSN309</strain>
    </source>
</reference>
<feature type="compositionally biased region" description="Low complexity" evidence="4">
    <location>
        <begin position="1079"/>
        <end position="1100"/>
    </location>
</feature>
<feature type="compositionally biased region" description="Low complexity" evidence="4">
    <location>
        <begin position="898"/>
        <end position="1036"/>
    </location>
</feature>
<reference evidence="6" key="1">
    <citation type="journal article" date="2023" name="Mol. Phylogenet. Evol.">
        <title>Genome-scale phylogeny and comparative genomics of the fungal order Sordariales.</title>
        <authorList>
            <person name="Hensen N."/>
            <person name="Bonometti L."/>
            <person name="Westerberg I."/>
            <person name="Brannstrom I.O."/>
            <person name="Guillou S."/>
            <person name="Cros-Aarteil S."/>
            <person name="Calhoun S."/>
            <person name="Haridas S."/>
            <person name="Kuo A."/>
            <person name="Mondo S."/>
            <person name="Pangilinan J."/>
            <person name="Riley R."/>
            <person name="LaButti K."/>
            <person name="Andreopoulos B."/>
            <person name="Lipzen A."/>
            <person name="Chen C."/>
            <person name="Yan M."/>
            <person name="Daum C."/>
            <person name="Ng V."/>
            <person name="Clum A."/>
            <person name="Steindorff A."/>
            <person name="Ohm R.A."/>
            <person name="Martin F."/>
            <person name="Silar P."/>
            <person name="Natvig D.O."/>
            <person name="Lalanne C."/>
            <person name="Gautier V."/>
            <person name="Ament-Velasquez S.L."/>
            <person name="Kruys A."/>
            <person name="Hutchinson M.I."/>
            <person name="Powell A.J."/>
            <person name="Barry K."/>
            <person name="Miller A.N."/>
            <person name="Grigoriev I.V."/>
            <person name="Debuchy R."/>
            <person name="Gladieux P."/>
            <person name="Hiltunen Thoren M."/>
            <person name="Johannesson H."/>
        </authorList>
    </citation>
    <scope>NUCLEOTIDE SEQUENCE</scope>
    <source>
        <strain evidence="6">PSN309</strain>
    </source>
</reference>
<dbReference type="PROSITE" id="PS51294">
    <property type="entry name" value="HTH_MYB"/>
    <property type="match status" value="1"/>
</dbReference>
<evidence type="ECO:0000256" key="4">
    <source>
        <dbReference type="SAM" id="MobiDB-lite"/>
    </source>
</evidence>
<dbReference type="FunFam" id="1.10.10.60:FF:000137">
    <property type="entry name" value="MYB DNA binding protein"/>
    <property type="match status" value="1"/>
</dbReference>
<feature type="compositionally biased region" description="Low complexity" evidence="4">
    <location>
        <begin position="117"/>
        <end position="139"/>
    </location>
</feature>
<feature type="domain" description="HTH myb-type" evidence="5">
    <location>
        <begin position="707"/>
        <end position="759"/>
    </location>
</feature>
<keyword evidence="7" id="KW-1185">Reference proteome</keyword>
<feature type="compositionally biased region" description="Acidic residues" evidence="4">
    <location>
        <begin position="1"/>
        <end position="10"/>
    </location>
</feature>
<feature type="compositionally biased region" description="Pro residues" evidence="4">
    <location>
        <begin position="50"/>
        <end position="63"/>
    </location>
</feature>
<dbReference type="PANTHER" id="PTHR47807">
    <property type="entry name" value="PROTEIN TBF1"/>
    <property type="match status" value="1"/>
</dbReference>
<feature type="compositionally biased region" description="Low complexity" evidence="4">
    <location>
        <begin position="829"/>
        <end position="847"/>
    </location>
</feature>
<dbReference type="GO" id="GO:0042803">
    <property type="term" value="F:protein homodimerization activity"/>
    <property type="evidence" value="ECO:0007669"/>
    <property type="project" value="InterPro"/>
</dbReference>
<evidence type="ECO:0000256" key="2">
    <source>
        <dbReference type="ARBA" id="ARBA00023242"/>
    </source>
</evidence>
<name>A0AAN6WZ74_9PEZI</name>
<keyword evidence="2" id="KW-0539">Nucleus</keyword>